<reference evidence="4" key="2">
    <citation type="submission" date="2020-08" db="EMBL/GenBank/DDBJ databases">
        <authorList>
            <person name="Chen M."/>
            <person name="Teng W."/>
            <person name="Zhao L."/>
            <person name="Hu C."/>
            <person name="Zhou Y."/>
            <person name="Han B."/>
            <person name="Song L."/>
            <person name="Shu W."/>
        </authorList>
    </citation>
    <scope>NUCLEOTIDE SEQUENCE</scope>
    <source>
        <strain evidence="4">FACHB-1277</strain>
    </source>
</reference>
<dbReference type="RefSeq" id="WP_190351724.1">
    <property type="nucleotide sequence ID" value="NZ_JACJPY010000049.1"/>
</dbReference>
<dbReference type="PANTHER" id="PTHR11839:SF18">
    <property type="entry name" value="NUDIX HYDROLASE DOMAIN-CONTAINING PROTEIN"/>
    <property type="match status" value="1"/>
</dbReference>
<dbReference type="EMBL" id="JACJPY010000049">
    <property type="protein sequence ID" value="MBD2151304.1"/>
    <property type="molecule type" value="Genomic_DNA"/>
</dbReference>
<dbReference type="Gene3D" id="3.90.79.10">
    <property type="entry name" value="Nucleoside Triphosphate Pyrophosphohydrolase"/>
    <property type="match status" value="1"/>
</dbReference>
<evidence type="ECO:0000259" key="3">
    <source>
        <dbReference type="PROSITE" id="PS51462"/>
    </source>
</evidence>
<dbReference type="InterPro" id="IPR015797">
    <property type="entry name" value="NUDIX_hydrolase-like_dom_sf"/>
</dbReference>
<accession>A0A926UUI1</accession>
<dbReference type="InterPro" id="IPR000086">
    <property type="entry name" value="NUDIX_hydrolase_dom"/>
</dbReference>
<sequence>MSELVPSEILKNRLSYQGSKFSFHVDRIKLPNGVIGEYSYIKHPGAGLAVPVTADGKFILVKQYRFAIQKYLLEFPAGTLEVGEGHDVTIKRELEEETGYSAAKWQYLGGFYLCPGYSDEVIHAYLAETLTKLEHPPAQDVDEDIEVVLLSRDEIEALLRSPDADSSLDAKSITAFYLALSRSPSTMVL</sequence>
<keyword evidence="5" id="KW-1185">Reference proteome</keyword>
<gene>
    <name evidence="4" type="ORF">H6F44_14405</name>
</gene>
<evidence type="ECO:0000256" key="1">
    <source>
        <dbReference type="ARBA" id="ARBA00001946"/>
    </source>
</evidence>
<keyword evidence="2 4" id="KW-0378">Hydrolase</keyword>
<dbReference type="PANTHER" id="PTHR11839">
    <property type="entry name" value="UDP/ADP-SUGAR PYROPHOSPHATASE"/>
    <property type="match status" value="1"/>
</dbReference>
<dbReference type="GO" id="GO:0006753">
    <property type="term" value="P:nucleoside phosphate metabolic process"/>
    <property type="evidence" value="ECO:0007669"/>
    <property type="project" value="TreeGrafter"/>
</dbReference>
<feature type="domain" description="Nudix hydrolase" evidence="3">
    <location>
        <begin position="41"/>
        <end position="172"/>
    </location>
</feature>
<comment type="caution">
    <text evidence="4">The sequence shown here is derived from an EMBL/GenBank/DDBJ whole genome shotgun (WGS) entry which is preliminary data.</text>
</comment>
<dbReference type="CDD" id="cd03424">
    <property type="entry name" value="NUDIX_ADPRase_Nudt5_UGPPase_Nudt14"/>
    <property type="match status" value="1"/>
</dbReference>
<dbReference type="PROSITE" id="PS00893">
    <property type="entry name" value="NUDIX_BOX"/>
    <property type="match status" value="1"/>
</dbReference>
<dbReference type="Pfam" id="PF00293">
    <property type="entry name" value="NUDIX"/>
    <property type="match status" value="1"/>
</dbReference>
<comment type="cofactor">
    <cofactor evidence="1">
        <name>Mg(2+)</name>
        <dbReference type="ChEBI" id="CHEBI:18420"/>
    </cofactor>
</comment>
<dbReference type="GO" id="GO:0016787">
    <property type="term" value="F:hydrolase activity"/>
    <property type="evidence" value="ECO:0007669"/>
    <property type="project" value="UniProtKB-KW"/>
</dbReference>
<dbReference type="GO" id="GO:0019693">
    <property type="term" value="P:ribose phosphate metabolic process"/>
    <property type="evidence" value="ECO:0007669"/>
    <property type="project" value="TreeGrafter"/>
</dbReference>
<evidence type="ECO:0000313" key="4">
    <source>
        <dbReference type="EMBL" id="MBD2151304.1"/>
    </source>
</evidence>
<reference evidence="4" key="1">
    <citation type="journal article" date="2015" name="ISME J.">
        <title>Draft Genome Sequence of Streptomyces incarnatus NRRL8089, which Produces the Nucleoside Antibiotic Sinefungin.</title>
        <authorList>
            <person name="Oshima K."/>
            <person name="Hattori M."/>
            <person name="Shimizu H."/>
            <person name="Fukuda K."/>
            <person name="Nemoto M."/>
            <person name="Inagaki K."/>
            <person name="Tamura T."/>
        </authorList>
    </citation>
    <scope>NUCLEOTIDE SEQUENCE</scope>
    <source>
        <strain evidence="4">FACHB-1277</strain>
    </source>
</reference>
<evidence type="ECO:0000313" key="5">
    <source>
        <dbReference type="Proteomes" id="UP000631421"/>
    </source>
</evidence>
<dbReference type="Proteomes" id="UP000631421">
    <property type="component" value="Unassembled WGS sequence"/>
</dbReference>
<dbReference type="InterPro" id="IPR020084">
    <property type="entry name" value="NUDIX_hydrolase_CS"/>
</dbReference>
<name>A0A926UUI1_9CYAN</name>
<dbReference type="GO" id="GO:0005829">
    <property type="term" value="C:cytosol"/>
    <property type="evidence" value="ECO:0007669"/>
    <property type="project" value="TreeGrafter"/>
</dbReference>
<protein>
    <submittedName>
        <fullName evidence="4">NUDIX hydrolase</fullName>
    </submittedName>
</protein>
<organism evidence="4 5">
    <name type="scientific">Pseudanabaena cinerea FACHB-1277</name>
    <dbReference type="NCBI Taxonomy" id="2949581"/>
    <lineage>
        <taxon>Bacteria</taxon>
        <taxon>Bacillati</taxon>
        <taxon>Cyanobacteriota</taxon>
        <taxon>Cyanophyceae</taxon>
        <taxon>Pseudanabaenales</taxon>
        <taxon>Pseudanabaenaceae</taxon>
        <taxon>Pseudanabaena</taxon>
        <taxon>Pseudanabaena cinerea</taxon>
    </lineage>
</organism>
<proteinExistence type="predicted"/>
<dbReference type="SUPFAM" id="SSF55811">
    <property type="entry name" value="Nudix"/>
    <property type="match status" value="1"/>
</dbReference>
<evidence type="ECO:0000256" key="2">
    <source>
        <dbReference type="ARBA" id="ARBA00022801"/>
    </source>
</evidence>
<dbReference type="PROSITE" id="PS51462">
    <property type="entry name" value="NUDIX"/>
    <property type="match status" value="1"/>
</dbReference>
<dbReference type="AlphaFoldDB" id="A0A926UUI1"/>